<proteinExistence type="predicted"/>
<organism evidence="1 2">
    <name type="scientific">Racocetra fulgida</name>
    <dbReference type="NCBI Taxonomy" id="60492"/>
    <lineage>
        <taxon>Eukaryota</taxon>
        <taxon>Fungi</taxon>
        <taxon>Fungi incertae sedis</taxon>
        <taxon>Mucoromycota</taxon>
        <taxon>Glomeromycotina</taxon>
        <taxon>Glomeromycetes</taxon>
        <taxon>Diversisporales</taxon>
        <taxon>Gigasporaceae</taxon>
        <taxon>Racocetra</taxon>
    </lineage>
</organism>
<dbReference type="Proteomes" id="UP000789396">
    <property type="component" value="Unassembled WGS sequence"/>
</dbReference>
<feature type="non-terminal residue" evidence="1">
    <location>
        <position position="1"/>
    </location>
</feature>
<reference evidence="1" key="1">
    <citation type="submission" date="2021-06" db="EMBL/GenBank/DDBJ databases">
        <authorList>
            <person name="Kallberg Y."/>
            <person name="Tangrot J."/>
            <person name="Rosling A."/>
        </authorList>
    </citation>
    <scope>NUCLEOTIDE SEQUENCE</scope>
    <source>
        <strain evidence="1">IN212</strain>
    </source>
</reference>
<dbReference type="AlphaFoldDB" id="A0A9N9PEY4"/>
<protein>
    <submittedName>
        <fullName evidence="1">3543_t:CDS:1</fullName>
    </submittedName>
</protein>
<name>A0A9N9PEY4_9GLOM</name>
<dbReference type="EMBL" id="CAJVPZ010088954">
    <property type="protein sequence ID" value="CAG8813791.1"/>
    <property type="molecule type" value="Genomic_DNA"/>
</dbReference>
<evidence type="ECO:0000313" key="1">
    <source>
        <dbReference type="EMBL" id="CAG8813791.1"/>
    </source>
</evidence>
<feature type="non-terminal residue" evidence="1">
    <location>
        <position position="55"/>
    </location>
</feature>
<sequence>APPVTGLVEHANGILEQKLEKWKEATGYDENHTPLSRPLHSKDSVLSKLLNMVQL</sequence>
<gene>
    <name evidence="1" type="ORF">RFULGI_LOCUS19036</name>
</gene>
<dbReference type="OrthoDB" id="10607318at2759"/>
<comment type="caution">
    <text evidence="1">The sequence shown here is derived from an EMBL/GenBank/DDBJ whole genome shotgun (WGS) entry which is preliminary data.</text>
</comment>
<evidence type="ECO:0000313" key="2">
    <source>
        <dbReference type="Proteomes" id="UP000789396"/>
    </source>
</evidence>
<accession>A0A9N9PEY4</accession>
<keyword evidence="2" id="KW-1185">Reference proteome</keyword>